<accession>A0ABV8ET04</accession>
<dbReference type="RefSeq" id="WP_241294802.1">
    <property type="nucleotide sequence ID" value="NZ_JAKZGR010000008.1"/>
</dbReference>
<evidence type="ECO:0000256" key="1">
    <source>
        <dbReference type="SAM" id="SignalP"/>
    </source>
</evidence>
<gene>
    <name evidence="2" type="ORF">ACFOUP_18945</name>
</gene>
<protein>
    <recommendedName>
        <fullName evidence="4">Surface antigen</fullName>
    </recommendedName>
</protein>
<comment type="caution">
    <text evidence="2">The sequence shown here is derived from an EMBL/GenBank/DDBJ whole genome shotgun (WGS) entry which is preliminary data.</text>
</comment>
<keyword evidence="3" id="KW-1185">Reference proteome</keyword>
<keyword evidence="1" id="KW-0732">Signal</keyword>
<evidence type="ECO:0008006" key="4">
    <source>
        <dbReference type="Google" id="ProtNLM"/>
    </source>
</evidence>
<feature type="signal peptide" evidence="1">
    <location>
        <begin position="1"/>
        <end position="18"/>
    </location>
</feature>
<dbReference type="Proteomes" id="UP001595766">
    <property type="component" value="Unassembled WGS sequence"/>
</dbReference>
<organism evidence="2 3">
    <name type="scientific">Belliella kenyensis</name>
    <dbReference type="NCBI Taxonomy" id="1472724"/>
    <lineage>
        <taxon>Bacteria</taxon>
        <taxon>Pseudomonadati</taxon>
        <taxon>Bacteroidota</taxon>
        <taxon>Cytophagia</taxon>
        <taxon>Cytophagales</taxon>
        <taxon>Cyclobacteriaceae</taxon>
        <taxon>Belliella</taxon>
    </lineage>
</organism>
<sequence length="434" mass="49289">MRKLLFICVFLIATVAVGQKNEGNRSTLYFTQGYTGANLRLFNEMLASKGLSPMRKGYSNLGLGYQTRYNDFILGVELFQNAGRKSTFYDYDIDYRTTRAMINVGYALTEEGRFQFIHYMSVGTGFMNFQMLRERPNDRISEFLSDPAQGYILREGNIHKGSRYFSGFLTEIGFQMSYDLDIPGREEVLEIMTKFGYSFSPFEEAWDLNGVKFGNIQSGAFIRVGAGISLPDRNFFYRDASISAQLLTGFHFTAPNRLNEALESNGYSGFDGRPNNWGLKILGDSKGWLYGMDVYNLGLNGKADDTYSHTLNSVRLYGNAGYKFYDRRNVEIGALTGLGYGNLRYTLSNDSKPDFPRLFEEPDFDGQLRARGLMGKPELYIAYGLPLSKTNMFNLIFSVHGGYEVPLGRYKLADIPMYQYMGNSYLHFTVGIRP</sequence>
<evidence type="ECO:0000313" key="3">
    <source>
        <dbReference type="Proteomes" id="UP001595766"/>
    </source>
</evidence>
<evidence type="ECO:0000313" key="2">
    <source>
        <dbReference type="EMBL" id="MFC3978468.1"/>
    </source>
</evidence>
<dbReference type="EMBL" id="JBHSAV010000094">
    <property type="protein sequence ID" value="MFC3978468.1"/>
    <property type="molecule type" value="Genomic_DNA"/>
</dbReference>
<proteinExistence type="predicted"/>
<name>A0ABV8ET04_9BACT</name>
<feature type="chain" id="PRO_5045455988" description="Surface antigen" evidence="1">
    <location>
        <begin position="19"/>
        <end position="434"/>
    </location>
</feature>
<reference evidence="3" key="1">
    <citation type="journal article" date="2019" name="Int. J. Syst. Evol. Microbiol.">
        <title>The Global Catalogue of Microorganisms (GCM) 10K type strain sequencing project: providing services to taxonomists for standard genome sequencing and annotation.</title>
        <authorList>
            <consortium name="The Broad Institute Genomics Platform"/>
            <consortium name="The Broad Institute Genome Sequencing Center for Infectious Disease"/>
            <person name="Wu L."/>
            <person name="Ma J."/>
        </authorList>
    </citation>
    <scope>NUCLEOTIDE SEQUENCE [LARGE SCALE GENOMIC DNA]</scope>
    <source>
        <strain evidence="3">CECT 8551</strain>
    </source>
</reference>